<dbReference type="GO" id="GO:0012505">
    <property type="term" value="C:endomembrane system"/>
    <property type="evidence" value="ECO:0007669"/>
    <property type="project" value="UniProtKB-SubCell"/>
</dbReference>
<gene>
    <name evidence="14" type="ORF">MKW98_022176</name>
</gene>
<comment type="subcellular location">
    <subcellularLocation>
        <location evidence="1">Endomembrane system</location>
        <topology evidence="1">Multi-pass membrane protein</topology>
    </subcellularLocation>
</comment>
<sequence length="750" mass="85738">MGSSKDSRDDEEYNLPLFETKESKGRLAYRLFSVSTFICICLILVYRARYIVTGFADGGEFGESGRRCWIGLFACEIWFTIYWLFTQAVRWNLVYRNTFRHRLSLRYEEKLPGVDVFVCTADPTIEPPIMVINTVLSVMAFNYPSENLSVYLSDDGGSELTFYALLEASHFAKFWIPFCKKFKVEPRSPSACLSNPPTAALNSQEWSNIKILYKEMEERIETAMKLGRIPEEMQAKHKGFSEWASVSSQRDHQTILQILIDSRDPHAVDIEGCKLPMLVYLAREKRPQHHHNFKAGALNALIRVSSEISNGQIILTVDCDMYSNDSESIRDALCFFMDEEKGHEIAYVQYPQMFRNITTHDIYSNSLCVIYNVELRGMDGSGGPLYVGTGCFHRRETLLGRKYSKGNPLRIDTSVRKLREGSVEELEDKSKALASCTYEENTEWGNEMGLKYNCAVEDVLTGLSIKCRGWKSVYLNPERPGFLGVAPSTLGEALIQHKRWAEGHLQILLSKYNTFLYGHRKISLALQMGYYSQDCWCLNCFPTIYYLLSPPLCLLKSIPLFPKITNPWFQPFIYLILTKYIYSLVEFLRSGGTLKAWWNDQRMWMFRRITSYLLATIDTIRKLSGFAKSGFVISSKFADEEVLRMYEQDTIEFGTTTPIFTTITATLALINLFSLVGGLKRVIVDVEEGKVFEKPLVLQIVQCSLVVLINLPVYQGLFFRKDKGRIPTSVTIKSVVLALSVCIITSSLYL</sequence>
<evidence type="ECO:0000256" key="13">
    <source>
        <dbReference type="SAM" id="Phobius"/>
    </source>
</evidence>
<evidence type="ECO:0000256" key="8">
    <source>
        <dbReference type="ARBA" id="ARBA00037405"/>
    </source>
</evidence>
<comment type="caution">
    <text evidence="14">The sequence shown here is derived from an EMBL/GenBank/DDBJ whole genome shotgun (WGS) entry which is preliminary data.</text>
</comment>
<accession>A0AAD4T789</accession>
<dbReference type="AlphaFoldDB" id="A0AAD4T789"/>
<evidence type="ECO:0000313" key="14">
    <source>
        <dbReference type="EMBL" id="KAI3939308.1"/>
    </source>
</evidence>
<keyword evidence="5 13" id="KW-1133">Transmembrane helix</keyword>
<dbReference type="GO" id="GO:0016020">
    <property type="term" value="C:membrane"/>
    <property type="evidence" value="ECO:0007669"/>
    <property type="project" value="InterPro"/>
</dbReference>
<feature type="transmembrane region" description="Helical" evidence="13">
    <location>
        <begin position="653"/>
        <end position="676"/>
    </location>
</feature>
<feature type="binding site" evidence="12">
    <location>
        <position position="294"/>
    </location>
    <ligand>
        <name>Mn(2+)</name>
        <dbReference type="ChEBI" id="CHEBI:29035"/>
    </ligand>
</feature>
<evidence type="ECO:0000256" key="11">
    <source>
        <dbReference type="PIRSR" id="PIRSR605150-2"/>
    </source>
</evidence>
<keyword evidence="2" id="KW-0328">Glycosyltransferase</keyword>
<feature type="active site" evidence="10">
    <location>
        <position position="458"/>
    </location>
</feature>
<protein>
    <recommendedName>
        <fullName evidence="16">Cellulose synthase-like protein E6</fullName>
    </recommendedName>
</protein>
<keyword evidence="3" id="KW-0808">Transferase</keyword>
<dbReference type="Proteomes" id="UP001202328">
    <property type="component" value="Unassembled WGS sequence"/>
</dbReference>
<proteinExistence type="inferred from homology"/>
<feature type="transmembrane region" description="Helical" evidence="13">
    <location>
        <begin position="696"/>
        <end position="718"/>
    </location>
</feature>
<feature type="transmembrane region" description="Helical" evidence="13">
    <location>
        <begin position="730"/>
        <end position="749"/>
    </location>
</feature>
<evidence type="ECO:0000256" key="2">
    <source>
        <dbReference type="ARBA" id="ARBA00022676"/>
    </source>
</evidence>
<keyword evidence="15" id="KW-1185">Reference proteome</keyword>
<dbReference type="PANTHER" id="PTHR13301">
    <property type="entry name" value="X-BOX TRANSCRIPTION FACTOR-RELATED"/>
    <property type="match status" value="1"/>
</dbReference>
<evidence type="ECO:0000256" key="10">
    <source>
        <dbReference type="PIRSR" id="PIRSR605150-1"/>
    </source>
</evidence>
<dbReference type="Gene3D" id="3.90.550.10">
    <property type="entry name" value="Spore Coat Polysaccharide Biosynthesis Protein SpsA, Chain A"/>
    <property type="match status" value="2"/>
</dbReference>
<feature type="binding site" evidence="11">
    <location>
        <position position="126"/>
    </location>
    <ligand>
        <name>UDP-alpha-D-glucose</name>
        <dbReference type="ChEBI" id="CHEBI:58885"/>
    </ligand>
</feature>
<dbReference type="InterPro" id="IPR029044">
    <property type="entry name" value="Nucleotide-diphossugar_trans"/>
</dbReference>
<evidence type="ECO:0008006" key="16">
    <source>
        <dbReference type="Google" id="ProtNLM"/>
    </source>
</evidence>
<keyword evidence="4 13" id="KW-0812">Transmembrane</keyword>
<keyword evidence="7" id="KW-0961">Cell wall biogenesis/degradation</keyword>
<feature type="binding site" evidence="11">
    <location>
        <position position="155"/>
    </location>
    <ligand>
        <name>UDP-alpha-D-glucose</name>
        <dbReference type="ChEBI" id="CHEBI:58885"/>
    </ligand>
</feature>
<dbReference type="Pfam" id="PF03552">
    <property type="entry name" value="Cellulose_synt"/>
    <property type="match status" value="2"/>
</dbReference>
<dbReference type="GO" id="GO:0016760">
    <property type="term" value="F:cellulose synthase (UDP-forming) activity"/>
    <property type="evidence" value="ECO:0007669"/>
    <property type="project" value="InterPro"/>
</dbReference>
<dbReference type="EMBL" id="JAJJMB010005364">
    <property type="protein sequence ID" value="KAI3939308.1"/>
    <property type="molecule type" value="Genomic_DNA"/>
</dbReference>
<evidence type="ECO:0000256" key="1">
    <source>
        <dbReference type="ARBA" id="ARBA00004127"/>
    </source>
</evidence>
<feature type="binding site" evidence="12">
    <location>
        <position position="318"/>
    </location>
    <ligand>
        <name>Mn(2+)</name>
        <dbReference type="ChEBI" id="CHEBI:29035"/>
    </ligand>
</feature>
<evidence type="ECO:0000313" key="15">
    <source>
        <dbReference type="Proteomes" id="UP001202328"/>
    </source>
</evidence>
<evidence type="ECO:0000256" key="9">
    <source>
        <dbReference type="ARBA" id="ARBA00060766"/>
    </source>
</evidence>
<feature type="transmembrane region" description="Helical" evidence="13">
    <location>
        <begin position="27"/>
        <end position="46"/>
    </location>
</feature>
<evidence type="ECO:0000256" key="4">
    <source>
        <dbReference type="ARBA" id="ARBA00022692"/>
    </source>
</evidence>
<dbReference type="GO" id="GO:0071555">
    <property type="term" value="P:cell wall organization"/>
    <property type="evidence" value="ECO:0007669"/>
    <property type="project" value="UniProtKB-KW"/>
</dbReference>
<evidence type="ECO:0000256" key="12">
    <source>
        <dbReference type="PIRSR" id="PIRSR605150-3"/>
    </source>
</evidence>
<organism evidence="14 15">
    <name type="scientific">Papaver atlanticum</name>
    <dbReference type="NCBI Taxonomy" id="357466"/>
    <lineage>
        <taxon>Eukaryota</taxon>
        <taxon>Viridiplantae</taxon>
        <taxon>Streptophyta</taxon>
        <taxon>Embryophyta</taxon>
        <taxon>Tracheophyta</taxon>
        <taxon>Spermatophyta</taxon>
        <taxon>Magnoliopsida</taxon>
        <taxon>Ranunculales</taxon>
        <taxon>Papaveraceae</taxon>
        <taxon>Papaveroideae</taxon>
        <taxon>Papaver</taxon>
    </lineage>
</organism>
<name>A0AAD4T789_9MAGN</name>
<evidence type="ECO:0000256" key="6">
    <source>
        <dbReference type="ARBA" id="ARBA00023136"/>
    </source>
</evidence>
<evidence type="ECO:0000256" key="5">
    <source>
        <dbReference type="ARBA" id="ARBA00022989"/>
    </source>
</evidence>
<evidence type="ECO:0000256" key="7">
    <source>
        <dbReference type="ARBA" id="ARBA00023316"/>
    </source>
</evidence>
<comment type="function">
    <text evidence="8">Thought to be a Golgi-localized beta-glycan synthase that polymerize the backbones of noncellulosic polysaccharides (hemicelluloses) of plant cell wall.</text>
</comment>
<dbReference type="GO" id="GO:0030244">
    <property type="term" value="P:cellulose biosynthetic process"/>
    <property type="evidence" value="ECO:0007669"/>
    <property type="project" value="InterPro"/>
</dbReference>
<feature type="active site" evidence="10">
    <location>
        <position position="155"/>
    </location>
</feature>
<reference evidence="14" key="1">
    <citation type="submission" date="2022-04" db="EMBL/GenBank/DDBJ databases">
        <title>A functionally conserved STORR gene fusion in Papaver species that diverged 16.8 million years ago.</title>
        <authorList>
            <person name="Catania T."/>
        </authorList>
    </citation>
    <scope>NUCLEOTIDE SEQUENCE</scope>
    <source>
        <strain evidence="14">S-188037</strain>
    </source>
</reference>
<feature type="transmembrane region" description="Helical" evidence="13">
    <location>
        <begin position="67"/>
        <end position="85"/>
    </location>
</feature>
<comment type="similarity">
    <text evidence="9">Belongs to the glycosyltransferase 2 family. Plant cellulose synthase-like E subfamily.</text>
</comment>
<dbReference type="FunFam" id="3.90.550.10:FF:000112">
    <property type="entry name" value="Cellulose synthase-like protein E1"/>
    <property type="match status" value="1"/>
</dbReference>
<keyword evidence="6 13" id="KW-0472">Membrane</keyword>
<evidence type="ECO:0000256" key="3">
    <source>
        <dbReference type="ARBA" id="ARBA00022679"/>
    </source>
</evidence>
<dbReference type="SUPFAM" id="SSF53448">
    <property type="entry name" value="Nucleotide-diphospho-sugar transferases"/>
    <property type="match status" value="1"/>
</dbReference>
<dbReference type="InterPro" id="IPR005150">
    <property type="entry name" value="Cellulose_synth"/>
</dbReference>